<dbReference type="SMART" id="SM00184">
    <property type="entry name" value="RING"/>
    <property type="match status" value="1"/>
</dbReference>
<dbReference type="InterPro" id="IPR013083">
    <property type="entry name" value="Znf_RING/FYVE/PHD"/>
</dbReference>
<comment type="caution">
    <text evidence="7">The sequence shown here is derived from an EMBL/GenBank/DDBJ whole genome shotgun (WGS) entry which is preliminary data.</text>
</comment>
<keyword evidence="2 4" id="KW-0863">Zinc-finger</keyword>
<evidence type="ECO:0000259" key="6">
    <source>
        <dbReference type="PROSITE" id="PS50089"/>
    </source>
</evidence>
<evidence type="ECO:0000256" key="4">
    <source>
        <dbReference type="PROSITE-ProRule" id="PRU00175"/>
    </source>
</evidence>
<evidence type="ECO:0000256" key="1">
    <source>
        <dbReference type="ARBA" id="ARBA00022723"/>
    </source>
</evidence>
<dbReference type="PROSITE" id="PS50089">
    <property type="entry name" value="ZF_RING_2"/>
    <property type="match status" value="1"/>
</dbReference>
<name>A0A7J6UV85_THATH</name>
<dbReference type="InterPro" id="IPR001841">
    <property type="entry name" value="Znf_RING"/>
</dbReference>
<keyword evidence="1" id="KW-0479">Metal-binding</keyword>
<reference evidence="7 8" key="1">
    <citation type="submission" date="2020-06" db="EMBL/GenBank/DDBJ databases">
        <title>Transcriptomic and genomic resources for Thalictrum thalictroides and T. hernandezii: Facilitating candidate gene discovery in an emerging model plant lineage.</title>
        <authorList>
            <person name="Arias T."/>
            <person name="Riano-Pachon D.M."/>
            <person name="Di Stilio V.S."/>
        </authorList>
    </citation>
    <scope>NUCLEOTIDE SEQUENCE [LARGE SCALE GENOMIC DNA]</scope>
    <source>
        <strain evidence="8">cv. WT478/WT964</strain>
        <tissue evidence="7">Leaves</tissue>
    </source>
</reference>
<dbReference type="InterPro" id="IPR049627">
    <property type="entry name" value="SLX8"/>
</dbReference>
<dbReference type="GO" id="GO:0032183">
    <property type="term" value="F:SUMO binding"/>
    <property type="evidence" value="ECO:0007669"/>
    <property type="project" value="TreeGrafter"/>
</dbReference>
<evidence type="ECO:0000256" key="2">
    <source>
        <dbReference type="ARBA" id="ARBA00022771"/>
    </source>
</evidence>
<dbReference type="AlphaFoldDB" id="A0A7J6UV85"/>
<dbReference type="PANTHER" id="PTHR47094">
    <property type="entry name" value="ELFLESS, ISOFORM B"/>
    <property type="match status" value="1"/>
</dbReference>
<sequence length="246" mass="26695">MSTTEVTRPLRGYNRRRKLLLVDLNVPPGETLEETTPQPTQTVPQGRGGGSGSGGSGSQTNSQTPQGRGGSNTGGSGSQIPATIDVEAIDDEVIISSPTQFAEARKKSRRSHNVALGRNQVSRSHPGNSEEDITRLSLNSYNMRRRVPPNQTVIDCEQYIDLESNNNAKKETVAKSQEAVIKPPKEPTFSCPVCMGPLVEEASTKCGHIFCKECIKAVITAQSKCPTCRRKLTMKDIIRVYLPATS</sequence>
<accession>A0A7J6UV85</accession>
<dbReference type="GO" id="GO:0061630">
    <property type="term" value="F:ubiquitin protein ligase activity"/>
    <property type="evidence" value="ECO:0007669"/>
    <property type="project" value="InterPro"/>
</dbReference>
<evidence type="ECO:0000313" key="8">
    <source>
        <dbReference type="Proteomes" id="UP000554482"/>
    </source>
</evidence>
<dbReference type="OrthoDB" id="6105938at2759"/>
<dbReference type="Proteomes" id="UP000554482">
    <property type="component" value="Unassembled WGS sequence"/>
</dbReference>
<dbReference type="PROSITE" id="PS00518">
    <property type="entry name" value="ZF_RING_1"/>
    <property type="match status" value="1"/>
</dbReference>
<evidence type="ECO:0000313" key="7">
    <source>
        <dbReference type="EMBL" id="KAF5176449.1"/>
    </source>
</evidence>
<evidence type="ECO:0000256" key="3">
    <source>
        <dbReference type="ARBA" id="ARBA00022833"/>
    </source>
</evidence>
<dbReference type="GO" id="GO:0140082">
    <property type="term" value="F:SUMO-ubiquitin ligase activity"/>
    <property type="evidence" value="ECO:0007669"/>
    <property type="project" value="TreeGrafter"/>
</dbReference>
<dbReference type="InterPro" id="IPR017907">
    <property type="entry name" value="Znf_RING_CS"/>
</dbReference>
<organism evidence="7 8">
    <name type="scientific">Thalictrum thalictroides</name>
    <name type="common">Rue-anemone</name>
    <name type="synonym">Anemone thalictroides</name>
    <dbReference type="NCBI Taxonomy" id="46969"/>
    <lineage>
        <taxon>Eukaryota</taxon>
        <taxon>Viridiplantae</taxon>
        <taxon>Streptophyta</taxon>
        <taxon>Embryophyta</taxon>
        <taxon>Tracheophyta</taxon>
        <taxon>Spermatophyta</taxon>
        <taxon>Magnoliopsida</taxon>
        <taxon>Ranunculales</taxon>
        <taxon>Ranunculaceae</taxon>
        <taxon>Thalictroideae</taxon>
        <taxon>Thalictrum</taxon>
    </lineage>
</organism>
<feature type="region of interest" description="Disordered" evidence="5">
    <location>
        <begin position="1"/>
        <end position="80"/>
    </location>
</feature>
<feature type="compositionally biased region" description="Low complexity" evidence="5">
    <location>
        <begin position="27"/>
        <end position="45"/>
    </location>
</feature>
<dbReference type="PANTHER" id="PTHR47094:SF1">
    <property type="entry name" value="RING-TYPE E3 UBIQUITIN TRANSFERASE"/>
    <property type="match status" value="1"/>
</dbReference>
<dbReference type="EMBL" id="JABWDY010042730">
    <property type="protein sequence ID" value="KAF5176449.1"/>
    <property type="molecule type" value="Genomic_DNA"/>
</dbReference>
<feature type="compositionally biased region" description="Gly residues" evidence="5">
    <location>
        <begin position="67"/>
        <end position="77"/>
    </location>
</feature>
<dbReference type="Pfam" id="PF13923">
    <property type="entry name" value="zf-C3HC4_2"/>
    <property type="match status" value="1"/>
</dbReference>
<gene>
    <name evidence="7" type="ORF">FRX31_033967</name>
</gene>
<keyword evidence="8" id="KW-1185">Reference proteome</keyword>
<evidence type="ECO:0000256" key="5">
    <source>
        <dbReference type="SAM" id="MobiDB-lite"/>
    </source>
</evidence>
<keyword evidence="3" id="KW-0862">Zinc</keyword>
<dbReference type="Gene3D" id="3.30.40.10">
    <property type="entry name" value="Zinc/RING finger domain, C3HC4 (zinc finger)"/>
    <property type="match status" value="1"/>
</dbReference>
<protein>
    <submittedName>
        <fullName evidence="7">RING/U-box superfamily protein</fullName>
    </submittedName>
</protein>
<dbReference type="GO" id="GO:0008270">
    <property type="term" value="F:zinc ion binding"/>
    <property type="evidence" value="ECO:0007669"/>
    <property type="project" value="UniProtKB-KW"/>
</dbReference>
<dbReference type="GO" id="GO:0006511">
    <property type="term" value="P:ubiquitin-dependent protein catabolic process"/>
    <property type="evidence" value="ECO:0007669"/>
    <property type="project" value="TreeGrafter"/>
</dbReference>
<feature type="domain" description="RING-type" evidence="6">
    <location>
        <begin position="191"/>
        <end position="229"/>
    </location>
</feature>
<feature type="region of interest" description="Disordered" evidence="5">
    <location>
        <begin position="102"/>
        <end position="133"/>
    </location>
</feature>
<proteinExistence type="predicted"/>
<dbReference type="GO" id="GO:0033768">
    <property type="term" value="C:SUMO-targeted ubiquitin ligase complex"/>
    <property type="evidence" value="ECO:0007669"/>
    <property type="project" value="TreeGrafter"/>
</dbReference>
<feature type="compositionally biased region" description="Gly residues" evidence="5">
    <location>
        <begin position="46"/>
        <end position="57"/>
    </location>
</feature>
<dbReference type="SUPFAM" id="SSF57850">
    <property type="entry name" value="RING/U-box"/>
    <property type="match status" value="1"/>
</dbReference>